<keyword evidence="4 6" id="KW-0732">Signal</keyword>
<feature type="domain" description="Fe/B12 periplasmic-binding" evidence="7">
    <location>
        <begin position="57"/>
        <end position="326"/>
    </location>
</feature>
<evidence type="ECO:0000256" key="2">
    <source>
        <dbReference type="ARBA" id="ARBA00008814"/>
    </source>
</evidence>
<dbReference type="CDD" id="cd01140">
    <property type="entry name" value="FatB"/>
    <property type="match status" value="1"/>
</dbReference>
<dbReference type="PANTHER" id="PTHR30532:SF28">
    <property type="entry name" value="PETROBACTIN-BINDING PROTEIN YCLQ"/>
    <property type="match status" value="1"/>
</dbReference>
<evidence type="ECO:0000256" key="5">
    <source>
        <dbReference type="SAM" id="Coils"/>
    </source>
</evidence>
<gene>
    <name evidence="8" type="ORF">ABID27_001893</name>
</gene>
<accession>A0ABV2JMT3</accession>
<evidence type="ECO:0000256" key="3">
    <source>
        <dbReference type="ARBA" id="ARBA00022448"/>
    </source>
</evidence>
<dbReference type="PROSITE" id="PS51257">
    <property type="entry name" value="PROKAR_LIPOPROTEIN"/>
    <property type="match status" value="1"/>
</dbReference>
<evidence type="ECO:0000313" key="8">
    <source>
        <dbReference type="EMBL" id="MET3645244.1"/>
    </source>
</evidence>
<dbReference type="Proteomes" id="UP001549055">
    <property type="component" value="Unassembled WGS sequence"/>
</dbReference>
<keyword evidence="9" id="KW-1185">Reference proteome</keyword>
<dbReference type="InterPro" id="IPR051313">
    <property type="entry name" value="Bact_iron-sidero_bind"/>
</dbReference>
<proteinExistence type="inferred from homology"/>
<comment type="similarity">
    <text evidence="2">Belongs to the bacterial solute-binding protein 8 family.</text>
</comment>
<keyword evidence="3" id="KW-0813">Transport</keyword>
<dbReference type="PROSITE" id="PS50983">
    <property type="entry name" value="FE_B12_PBP"/>
    <property type="match status" value="1"/>
</dbReference>
<feature type="chain" id="PRO_5046750131" evidence="6">
    <location>
        <begin position="26"/>
        <end position="326"/>
    </location>
</feature>
<feature type="coiled-coil region" evidence="5">
    <location>
        <begin position="170"/>
        <end position="197"/>
    </location>
</feature>
<sequence>MKKKLATVVKVILMSVLTVGLVACASKKTAEKEKPAAQEITLTDASGQVTLKANPKKIVVLDNGVADSIRALGFEDTIVGMPKDTLPAYLKDFKNKKSITNVGNLKEVNMETLAELAPDLIIASGRTADKVAEFKKIAPTIYFATDKDKPWASIKGNIQELAKLFGEKGQEKAKKSLAKLDKKVEKVAKANQESQKKALTVLLNEGAIAAIPATGRYGLLYKDLGFKATEMVVEDAAKAGKHGAMISFEGIHQLNPDLIFVVDRSLAIGGDHSKNESALKNDLVQATNAGKNKGIVSLTADLWYLSGGGLESTELMIDEVAAYAGK</sequence>
<name>A0ABV2JMT3_9STRE</name>
<organism evidence="8 9">
    <name type="scientific">Streptococcus gallinaceus</name>
    <dbReference type="NCBI Taxonomy" id="165758"/>
    <lineage>
        <taxon>Bacteria</taxon>
        <taxon>Bacillati</taxon>
        <taxon>Bacillota</taxon>
        <taxon>Bacilli</taxon>
        <taxon>Lactobacillales</taxon>
        <taxon>Streptococcaceae</taxon>
        <taxon>Streptococcus</taxon>
    </lineage>
</organism>
<evidence type="ECO:0000256" key="4">
    <source>
        <dbReference type="ARBA" id="ARBA00022729"/>
    </source>
</evidence>
<evidence type="ECO:0000313" key="9">
    <source>
        <dbReference type="Proteomes" id="UP001549055"/>
    </source>
</evidence>
<dbReference type="SUPFAM" id="SSF53807">
    <property type="entry name" value="Helical backbone' metal receptor"/>
    <property type="match status" value="1"/>
</dbReference>
<evidence type="ECO:0000256" key="1">
    <source>
        <dbReference type="ARBA" id="ARBA00004196"/>
    </source>
</evidence>
<evidence type="ECO:0000256" key="6">
    <source>
        <dbReference type="SAM" id="SignalP"/>
    </source>
</evidence>
<dbReference type="InterPro" id="IPR033870">
    <property type="entry name" value="FatB"/>
</dbReference>
<dbReference type="Pfam" id="PF01497">
    <property type="entry name" value="Peripla_BP_2"/>
    <property type="match status" value="1"/>
</dbReference>
<reference evidence="8 9" key="1">
    <citation type="submission" date="2024-06" db="EMBL/GenBank/DDBJ databases">
        <title>Genomic Encyclopedia of Type Strains, Phase IV (KMG-IV): sequencing the most valuable type-strain genomes for metagenomic binning, comparative biology and taxonomic classification.</title>
        <authorList>
            <person name="Goeker M."/>
        </authorList>
    </citation>
    <scope>NUCLEOTIDE SEQUENCE [LARGE SCALE GENOMIC DNA]</scope>
    <source>
        <strain evidence="8 9">DSM 15349</strain>
    </source>
</reference>
<dbReference type="Gene3D" id="3.40.50.1980">
    <property type="entry name" value="Nitrogenase molybdenum iron protein domain"/>
    <property type="match status" value="2"/>
</dbReference>
<dbReference type="PANTHER" id="PTHR30532">
    <property type="entry name" value="IRON III DICITRATE-BINDING PERIPLASMIC PROTEIN"/>
    <property type="match status" value="1"/>
</dbReference>
<evidence type="ECO:0000259" key="7">
    <source>
        <dbReference type="PROSITE" id="PS50983"/>
    </source>
</evidence>
<comment type="subcellular location">
    <subcellularLocation>
        <location evidence="1">Cell envelope</location>
    </subcellularLocation>
</comment>
<dbReference type="EMBL" id="JBEPMK010000008">
    <property type="protein sequence ID" value="MET3645244.1"/>
    <property type="molecule type" value="Genomic_DNA"/>
</dbReference>
<dbReference type="RefSeq" id="WP_354281757.1">
    <property type="nucleotide sequence ID" value="NZ_JBEPMK010000008.1"/>
</dbReference>
<keyword evidence="5" id="KW-0175">Coiled coil</keyword>
<protein>
    <submittedName>
        <fullName evidence="8">Iron complex transport system substrate-binding protein</fullName>
    </submittedName>
</protein>
<comment type="caution">
    <text evidence="8">The sequence shown here is derived from an EMBL/GenBank/DDBJ whole genome shotgun (WGS) entry which is preliminary data.</text>
</comment>
<feature type="signal peptide" evidence="6">
    <location>
        <begin position="1"/>
        <end position="25"/>
    </location>
</feature>
<dbReference type="InterPro" id="IPR002491">
    <property type="entry name" value="ABC_transptr_periplasmic_BD"/>
</dbReference>